<dbReference type="Proteomes" id="UP000008631">
    <property type="component" value="Chromosome"/>
</dbReference>
<dbReference type="STRING" id="575540.Isop_1169"/>
<dbReference type="InterPro" id="IPR029045">
    <property type="entry name" value="ClpP/crotonase-like_dom_sf"/>
</dbReference>
<keyword evidence="4" id="KW-1185">Reference proteome</keyword>
<dbReference type="InterPro" id="IPR001753">
    <property type="entry name" value="Enoyl-CoA_hydra/iso"/>
</dbReference>
<dbReference type="Gene3D" id="1.10.12.10">
    <property type="entry name" value="Lyase 2-enoyl-coa Hydratase, Chain A, domain 2"/>
    <property type="match status" value="1"/>
</dbReference>
<dbReference type="CDD" id="cd06558">
    <property type="entry name" value="crotonase-like"/>
    <property type="match status" value="1"/>
</dbReference>
<dbReference type="OrthoDB" id="370015at2"/>
<sequence>MSSPIGPWTELVVTPEGVARLEIRRPEALNALNSAVLAELRARLEDIARLTPSPRVLVLASAGDRAFVAGSDLAELVNLGPNEAEEFSRAGQDICHRLELLPCVVVARVQGFALGSGTELALACDLVIASETAVFGLPETGLGVIPGHGGTARLAARVGLGRARELMITGRKLPAAEALRLGLVDRVAPADRLDAELDALTAHLTQRSPSALAALKALMRSPSATLEARLAEETRVFSNLFGAPDQREGMTAFLEKRAPRFRTD</sequence>
<gene>
    <name evidence="3" type="ordered locus">Isop_1169</name>
</gene>
<dbReference type="eggNOG" id="COG1024">
    <property type="taxonomic scope" value="Bacteria"/>
</dbReference>
<reference evidence="3 4" key="2">
    <citation type="journal article" date="2011" name="Stand. Genomic Sci.">
        <title>Complete genome sequence of Isosphaera pallida type strain (IS1B).</title>
        <authorList>
            <consortium name="US DOE Joint Genome Institute (JGI-PGF)"/>
            <person name="Goker M."/>
            <person name="Cleland D."/>
            <person name="Saunders E."/>
            <person name="Lapidus A."/>
            <person name="Nolan M."/>
            <person name="Lucas S."/>
            <person name="Hammon N."/>
            <person name="Deshpande S."/>
            <person name="Cheng J.F."/>
            <person name="Tapia R."/>
            <person name="Han C."/>
            <person name="Goodwin L."/>
            <person name="Pitluck S."/>
            <person name="Liolios K."/>
            <person name="Pagani I."/>
            <person name="Ivanova N."/>
            <person name="Mavromatis K."/>
            <person name="Pati A."/>
            <person name="Chen A."/>
            <person name="Palaniappan K."/>
            <person name="Land M."/>
            <person name="Hauser L."/>
            <person name="Chang Y.J."/>
            <person name="Jeffries C.D."/>
            <person name="Detter J.C."/>
            <person name="Beck B."/>
            <person name="Woyke T."/>
            <person name="Bristow J."/>
            <person name="Eisen J.A."/>
            <person name="Markowitz V."/>
            <person name="Hugenholtz P."/>
            <person name="Kyrpides N.C."/>
            <person name="Klenk H.P."/>
        </authorList>
    </citation>
    <scope>NUCLEOTIDE SEQUENCE [LARGE SCALE GENOMIC DNA]</scope>
    <source>
        <strain evidence="4">ATCC 43644 / DSM 9630 / IS1B</strain>
    </source>
</reference>
<dbReference type="FunFam" id="1.10.12.10:FF:000001">
    <property type="entry name" value="Probable enoyl-CoA hydratase, mitochondrial"/>
    <property type="match status" value="1"/>
</dbReference>
<dbReference type="GO" id="GO:0006635">
    <property type="term" value="P:fatty acid beta-oxidation"/>
    <property type="evidence" value="ECO:0007669"/>
    <property type="project" value="TreeGrafter"/>
</dbReference>
<evidence type="ECO:0000256" key="2">
    <source>
        <dbReference type="ARBA" id="ARBA00023239"/>
    </source>
</evidence>
<name>E8R5K7_ISOPI</name>
<dbReference type="HOGENOM" id="CLU_009834_7_6_0"/>
<protein>
    <submittedName>
        <fullName evidence="3">Enoyl-CoA hydratase/isomerase</fullName>
    </submittedName>
</protein>
<dbReference type="InParanoid" id="E8R5K7"/>
<dbReference type="EMBL" id="CP002353">
    <property type="protein sequence ID" value="ADV61756.1"/>
    <property type="molecule type" value="Genomic_DNA"/>
</dbReference>
<accession>E8R5K7</accession>
<dbReference type="KEGG" id="ipa:Isop_1169"/>
<dbReference type="FunCoup" id="E8R5K7">
    <property type="interactions" value="315"/>
</dbReference>
<dbReference type="PANTHER" id="PTHR11941">
    <property type="entry name" value="ENOYL-COA HYDRATASE-RELATED"/>
    <property type="match status" value="1"/>
</dbReference>
<dbReference type="PANTHER" id="PTHR11941:SF54">
    <property type="entry name" value="ENOYL-COA HYDRATASE, MITOCHONDRIAL"/>
    <property type="match status" value="1"/>
</dbReference>
<evidence type="ECO:0000313" key="4">
    <source>
        <dbReference type="Proteomes" id="UP000008631"/>
    </source>
</evidence>
<dbReference type="AlphaFoldDB" id="E8R5K7"/>
<keyword evidence="2" id="KW-0456">Lyase</keyword>
<proteinExistence type="inferred from homology"/>
<comment type="similarity">
    <text evidence="1">Belongs to the enoyl-CoA hydratase/isomerase family.</text>
</comment>
<dbReference type="Pfam" id="PF00378">
    <property type="entry name" value="ECH_1"/>
    <property type="match status" value="1"/>
</dbReference>
<dbReference type="Gene3D" id="3.90.226.10">
    <property type="entry name" value="2-enoyl-CoA Hydratase, Chain A, domain 1"/>
    <property type="match status" value="1"/>
</dbReference>
<dbReference type="InterPro" id="IPR014748">
    <property type="entry name" value="Enoyl-CoA_hydra_C"/>
</dbReference>
<dbReference type="GO" id="GO:0016836">
    <property type="term" value="F:hydro-lyase activity"/>
    <property type="evidence" value="ECO:0007669"/>
    <property type="project" value="UniProtKB-ARBA"/>
</dbReference>
<reference key="1">
    <citation type="submission" date="2010-11" db="EMBL/GenBank/DDBJ databases">
        <title>The complete sequence of chromosome of Isophaera pallida ATCC 43644.</title>
        <authorList>
            <consortium name="US DOE Joint Genome Institute (JGI-PGF)"/>
            <person name="Lucas S."/>
            <person name="Copeland A."/>
            <person name="Lapidus A."/>
            <person name="Bruce D."/>
            <person name="Goodwin L."/>
            <person name="Pitluck S."/>
            <person name="Kyrpides N."/>
            <person name="Mavromatis K."/>
            <person name="Pagani I."/>
            <person name="Ivanova N."/>
            <person name="Saunders E."/>
            <person name="Brettin T."/>
            <person name="Detter J.C."/>
            <person name="Han C."/>
            <person name="Tapia R."/>
            <person name="Land M."/>
            <person name="Hauser L."/>
            <person name="Markowitz V."/>
            <person name="Cheng J.-F."/>
            <person name="Hugenholtz P."/>
            <person name="Woyke T."/>
            <person name="Wu D."/>
            <person name="Eisen J.A."/>
        </authorList>
    </citation>
    <scope>NUCLEOTIDE SEQUENCE</scope>
    <source>
        <strain>ATCC 43644</strain>
    </source>
</reference>
<evidence type="ECO:0000256" key="1">
    <source>
        <dbReference type="ARBA" id="ARBA00005254"/>
    </source>
</evidence>
<dbReference type="FunFam" id="3.90.226.10:FF:000009">
    <property type="entry name" value="Carnitinyl-CoA dehydratase"/>
    <property type="match status" value="1"/>
</dbReference>
<evidence type="ECO:0000313" key="3">
    <source>
        <dbReference type="EMBL" id="ADV61756.1"/>
    </source>
</evidence>
<dbReference type="RefSeq" id="WP_013564045.1">
    <property type="nucleotide sequence ID" value="NC_014962.1"/>
</dbReference>
<organism evidence="3 4">
    <name type="scientific">Isosphaera pallida (strain ATCC 43644 / DSM 9630 / IS1B)</name>
    <dbReference type="NCBI Taxonomy" id="575540"/>
    <lineage>
        <taxon>Bacteria</taxon>
        <taxon>Pseudomonadati</taxon>
        <taxon>Planctomycetota</taxon>
        <taxon>Planctomycetia</taxon>
        <taxon>Isosphaerales</taxon>
        <taxon>Isosphaeraceae</taxon>
        <taxon>Isosphaera</taxon>
    </lineage>
</organism>
<dbReference type="SUPFAM" id="SSF52096">
    <property type="entry name" value="ClpP/crotonase"/>
    <property type="match status" value="1"/>
</dbReference>